<sequence>MEDTTHNRTYADLPEDVLLFLSDVDAVDQAQAFLKKYGGKEEDAALLLGTGEQIVLGAKALEDLPKILTDLFGIEESKVAVAAAEYATVRLLPIAGAIGDVSGQIVKWGGKLGDLSQNQGAILPQVTAEQFVAHVIEELKITEAEPDPAAQHRLLLLLSSYVKGIRDLSETKDALMRGEKIGGMELPEEIADELLSYVNDKMKFLRIADAKKEEPSHTSTKPVVQALPRPRVLRDIKQPTPPLAQKPVEPKPVVPPPVSPPAVSTKPLAPIIKKPEPVKEEDFGKAEEREVKEIANKRAVATSFSKETVQTDQIAQMILQKINLPLTDQLQKRFAALVDARLCGVRDADQTRQHLAKPILQGGLGMAGEMLVKVSDILEEEVGRVFKPHGEKIAQEKQKSFQEQRQKSEQKKEVDTRESQLLSKRYASITGKAPTESVEPMHATGVRVTASQSISEHLDRQEEKIDKAKVRQVIEAAKPPAFVSTVSHSTPTILPAGDRSKVQDVHFAKHLEGSVEELKRMTLVDFRRLASSASASVDRVVDKIELLREQGPDRMVAGVQAWKQSPLYLSYVALAKEAVLSGQSIKALLAEKRKMAPDELGNEELDAIMSINEQLRY</sequence>
<gene>
    <name evidence="2" type="ORF">UX45_C0014G0017</name>
</gene>
<name>A0A0G1PIQ8_9BACT</name>
<feature type="compositionally biased region" description="Basic and acidic residues" evidence="1">
    <location>
        <begin position="394"/>
        <end position="418"/>
    </location>
</feature>
<comment type="caution">
    <text evidence="2">The sequence shown here is derived from an EMBL/GenBank/DDBJ whole genome shotgun (WGS) entry which is preliminary data.</text>
</comment>
<evidence type="ECO:0000313" key="2">
    <source>
        <dbReference type="EMBL" id="KKU32631.1"/>
    </source>
</evidence>
<dbReference type="AlphaFoldDB" id="A0A0G1PIQ8"/>
<accession>A0A0G1PIQ8</accession>
<dbReference type="Proteomes" id="UP000034705">
    <property type="component" value="Unassembled WGS sequence"/>
</dbReference>
<feature type="region of interest" description="Disordered" evidence="1">
    <location>
        <begin position="237"/>
        <end position="267"/>
    </location>
</feature>
<feature type="compositionally biased region" description="Pro residues" evidence="1">
    <location>
        <begin position="239"/>
        <end position="260"/>
    </location>
</feature>
<feature type="region of interest" description="Disordered" evidence="1">
    <location>
        <begin position="394"/>
        <end position="420"/>
    </location>
</feature>
<evidence type="ECO:0000313" key="3">
    <source>
        <dbReference type="Proteomes" id="UP000034705"/>
    </source>
</evidence>
<reference evidence="2 3" key="1">
    <citation type="journal article" date="2015" name="Nature">
        <title>rRNA introns, odd ribosomes, and small enigmatic genomes across a large radiation of phyla.</title>
        <authorList>
            <person name="Brown C.T."/>
            <person name="Hug L.A."/>
            <person name="Thomas B.C."/>
            <person name="Sharon I."/>
            <person name="Castelle C.J."/>
            <person name="Singh A."/>
            <person name="Wilkins M.J."/>
            <person name="Williams K.H."/>
            <person name="Banfield J.F."/>
        </authorList>
    </citation>
    <scope>NUCLEOTIDE SEQUENCE [LARGE SCALE GENOMIC DNA]</scope>
</reference>
<proteinExistence type="predicted"/>
<protein>
    <submittedName>
        <fullName evidence="2">Cell wall protein</fullName>
    </submittedName>
</protein>
<evidence type="ECO:0000256" key="1">
    <source>
        <dbReference type="SAM" id="MobiDB-lite"/>
    </source>
</evidence>
<organism evidence="2 3">
    <name type="scientific">Candidatus Uhrbacteria bacterium GW2011_GWF2_46_218</name>
    <dbReference type="NCBI Taxonomy" id="1619001"/>
    <lineage>
        <taxon>Bacteria</taxon>
        <taxon>Candidatus Uhriibacteriota</taxon>
    </lineage>
</organism>
<dbReference type="EMBL" id="LCMG01000014">
    <property type="protein sequence ID" value="KKU32631.1"/>
    <property type="molecule type" value="Genomic_DNA"/>
</dbReference>